<reference evidence="3 4" key="1">
    <citation type="journal article" date="2019" name="ACS Chem. Biol.">
        <title>Identification and Mobilization of a Cryptic Antibiotic Biosynthesis Gene Locus from a Human-Pathogenic Nocardia Isolate.</title>
        <authorList>
            <person name="Herisse M."/>
            <person name="Ishida K."/>
            <person name="Porter J.L."/>
            <person name="Howden B."/>
            <person name="Hertweck C."/>
            <person name="Stinear T.P."/>
            <person name="Pidot S.J."/>
        </authorList>
    </citation>
    <scope>NUCLEOTIDE SEQUENCE [LARGE SCALE GENOMIC DNA]</scope>
    <source>
        <strain evidence="3 4">AUSMDU00012717</strain>
    </source>
</reference>
<dbReference type="CDD" id="cd06558">
    <property type="entry name" value="crotonase-like"/>
    <property type="match status" value="1"/>
</dbReference>
<dbReference type="EMBL" id="CP046172">
    <property type="protein sequence ID" value="QIS14673.1"/>
    <property type="molecule type" value="Genomic_DNA"/>
</dbReference>
<dbReference type="SUPFAM" id="SSF52096">
    <property type="entry name" value="ClpP/crotonase"/>
    <property type="match status" value="1"/>
</dbReference>
<comment type="similarity">
    <text evidence="1">Belongs to the enoyl-CoA hydratase/isomerase family.</text>
</comment>
<keyword evidence="3" id="KW-0413">Isomerase</keyword>
<organism evidence="3 4">
    <name type="scientific">Nocardia arthritidis</name>
    <dbReference type="NCBI Taxonomy" id="228602"/>
    <lineage>
        <taxon>Bacteria</taxon>
        <taxon>Bacillati</taxon>
        <taxon>Actinomycetota</taxon>
        <taxon>Actinomycetes</taxon>
        <taxon>Mycobacteriales</taxon>
        <taxon>Nocardiaceae</taxon>
        <taxon>Nocardia</taxon>
    </lineage>
</organism>
<dbReference type="AlphaFoldDB" id="A0A6G9YP18"/>
<dbReference type="Proteomes" id="UP000503540">
    <property type="component" value="Chromosome"/>
</dbReference>
<dbReference type="InterPro" id="IPR014748">
    <property type="entry name" value="Enoyl-CoA_hydra_C"/>
</dbReference>
<dbReference type="KEGG" id="nah:F5544_34190"/>
<gene>
    <name evidence="3" type="ORF">F5544_34190</name>
</gene>
<proteinExistence type="inferred from homology"/>
<evidence type="ECO:0000256" key="2">
    <source>
        <dbReference type="SAM" id="MobiDB-lite"/>
    </source>
</evidence>
<dbReference type="InterPro" id="IPR001753">
    <property type="entry name" value="Enoyl-CoA_hydra/iso"/>
</dbReference>
<dbReference type="PANTHER" id="PTHR43459">
    <property type="entry name" value="ENOYL-COA HYDRATASE"/>
    <property type="match status" value="1"/>
</dbReference>
<evidence type="ECO:0000313" key="4">
    <source>
        <dbReference type="Proteomes" id="UP000503540"/>
    </source>
</evidence>
<keyword evidence="4" id="KW-1185">Reference proteome</keyword>
<accession>A0A6G9YP18</accession>
<evidence type="ECO:0000313" key="3">
    <source>
        <dbReference type="EMBL" id="QIS14673.1"/>
    </source>
</evidence>
<dbReference type="Pfam" id="PF00378">
    <property type="entry name" value="ECH_1"/>
    <property type="match status" value="1"/>
</dbReference>
<dbReference type="Gene3D" id="1.10.12.10">
    <property type="entry name" value="Lyase 2-enoyl-coa Hydratase, Chain A, domain 2"/>
    <property type="match status" value="1"/>
</dbReference>
<name>A0A6G9YP18_9NOCA</name>
<evidence type="ECO:0000256" key="1">
    <source>
        <dbReference type="ARBA" id="ARBA00005254"/>
    </source>
</evidence>
<dbReference type="GO" id="GO:0016853">
    <property type="term" value="F:isomerase activity"/>
    <property type="evidence" value="ECO:0007669"/>
    <property type="project" value="UniProtKB-KW"/>
</dbReference>
<dbReference type="PANTHER" id="PTHR43459:SF1">
    <property type="entry name" value="EG:BACN32G11.4 PROTEIN"/>
    <property type="match status" value="1"/>
</dbReference>
<dbReference type="Gene3D" id="3.90.226.10">
    <property type="entry name" value="2-enoyl-CoA Hydratase, Chain A, domain 1"/>
    <property type="match status" value="1"/>
</dbReference>
<sequence>MHNPTRDRVLDMTATETEYVTVVDGVLTITIATAANGTSMDFTGINAGTAALRELGPEVGAVLLTGSGANFCAGGNVRGFAAAADRGAHIHGLATDLHEFVRALAATPVPVVVGVHGWAAGAGMSLVLLADIAIGGPGTKLRPAYPGIGLSPDGGMSWTLPRVVGAARAREILLTDAVLDADEAVRLGIIGRLVDDAAVRDEALRVARSLCTGPRSTHASIKSLLAQSASSNLTDQLDRERDAIAVAANSATGREGVDAFVEKRKPDYAHPSSDNRP</sequence>
<protein>
    <submittedName>
        <fullName evidence="3">Enoyl-CoA hydratase/isomerase family protein</fullName>
    </submittedName>
</protein>
<dbReference type="InterPro" id="IPR029045">
    <property type="entry name" value="ClpP/crotonase-like_dom_sf"/>
</dbReference>
<feature type="region of interest" description="Disordered" evidence="2">
    <location>
        <begin position="256"/>
        <end position="277"/>
    </location>
</feature>